<name>A0A0E0QBE8_ORYRU</name>
<dbReference type="HOGENOM" id="CLU_1828499_0_0_1"/>
<sequence length="141" mass="15569">MANRRSSDRRGVPEDTPPAATMRAPEDTQPHRHLRPAGFLSPVSTEPGPRGFNGLWKLMDVQMKDLVIDDSMMSPTMPSVLRAASPNLLPTTSSFSRRFSLAPAAIEPRRQTQPETVSAAAWMVSRIGAAAAAERRRRGWY</sequence>
<dbReference type="EnsemblPlants" id="ORUFI07G23650.3">
    <property type="protein sequence ID" value="ORUFI07G23650.3"/>
    <property type="gene ID" value="ORUFI07G23650"/>
</dbReference>
<reference evidence="3" key="1">
    <citation type="submission" date="2013-06" db="EMBL/GenBank/DDBJ databases">
        <authorList>
            <person name="Zhao Q."/>
        </authorList>
    </citation>
    <scope>NUCLEOTIDE SEQUENCE</scope>
    <source>
        <strain evidence="3">cv. W1943</strain>
    </source>
</reference>
<organism evidence="2 3">
    <name type="scientific">Oryza rufipogon</name>
    <name type="common">Brownbeard rice</name>
    <name type="synonym">Asian wild rice</name>
    <dbReference type="NCBI Taxonomy" id="4529"/>
    <lineage>
        <taxon>Eukaryota</taxon>
        <taxon>Viridiplantae</taxon>
        <taxon>Streptophyta</taxon>
        <taxon>Embryophyta</taxon>
        <taxon>Tracheophyta</taxon>
        <taxon>Spermatophyta</taxon>
        <taxon>Magnoliopsida</taxon>
        <taxon>Liliopsida</taxon>
        <taxon>Poales</taxon>
        <taxon>Poaceae</taxon>
        <taxon>BOP clade</taxon>
        <taxon>Oryzoideae</taxon>
        <taxon>Oryzeae</taxon>
        <taxon>Oryzinae</taxon>
        <taxon>Oryza</taxon>
    </lineage>
</organism>
<keyword evidence="3" id="KW-1185">Reference proteome</keyword>
<evidence type="ECO:0000313" key="3">
    <source>
        <dbReference type="Proteomes" id="UP000008022"/>
    </source>
</evidence>
<evidence type="ECO:0000313" key="2">
    <source>
        <dbReference type="EnsemblPlants" id="ORUFI07G23650.3"/>
    </source>
</evidence>
<feature type="compositionally biased region" description="Basic and acidic residues" evidence="1">
    <location>
        <begin position="1"/>
        <end position="13"/>
    </location>
</feature>
<proteinExistence type="predicted"/>
<accession>A0A0E0QBE8</accession>
<evidence type="ECO:0000256" key="1">
    <source>
        <dbReference type="SAM" id="MobiDB-lite"/>
    </source>
</evidence>
<reference evidence="2" key="2">
    <citation type="submission" date="2015-06" db="UniProtKB">
        <authorList>
            <consortium name="EnsemblPlants"/>
        </authorList>
    </citation>
    <scope>IDENTIFICATION</scope>
</reference>
<dbReference type="Gramene" id="ORUFI07G23650.3">
    <property type="protein sequence ID" value="ORUFI07G23650.3"/>
    <property type="gene ID" value="ORUFI07G23650"/>
</dbReference>
<protein>
    <submittedName>
        <fullName evidence="2">Uncharacterized protein</fullName>
    </submittedName>
</protein>
<feature type="region of interest" description="Disordered" evidence="1">
    <location>
        <begin position="1"/>
        <end position="46"/>
    </location>
</feature>
<dbReference type="AlphaFoldDB" id="A0A0E0QBE8"/>
<dbReference type="Proteomes" id="UP000008022">
    <property type="component" value="Unassembled WGS sequence"/>
</dbReference>